<comment type="caution">
    <text evidence="5">The sequence shown here is derived from an EMBL/GenBank/DDBJ whole genome shotgun (WGS) entry which is preliminary data.</text>
</comment>
<evidence type="ECO:0000313" key="5">
    <source>
        <dbReference type="EMBL" id="RKJ99094.1"/>
    </source>
</evidence>
<dbReference type="Gene3D" id="3.40.50.2300">
    <property type="match status" value="2"/>
</dbReference>
<dbReference type="GO" id="GO:0000976">
    <property type="term" value="F:transcription cis-regulatory region binding"/>
    <property type="evidence" value="ECO:0007669"/>
    <property type="project" value="TreeGrafter"/>
</dbReference>
<keyword evidence="2 5" id="KW-0238">DNA-binding</keyword>
<dbReference type="CDD" id="cd01575">
    <property type="entry name" value="PBP1_GntR"/>
    <property type="match status" value="1"/>
</dbReference>
<name>A0A3R7EGE8_9BURK</name>
<dbReference type="Pfam" id="PF13377">
    <property type="entry name" value="Peripla_BP_3"/>
    <property type="match status" value="1"/>
</dbReference>
<dbReference type="InterPro" id="IPR046335">
    <property type="entry name" value="LacI/GalR-like_sensor"/>
</dbReference>
<evidence type="ECO:0000256" key="1">
    <source>
        <dbReference type="ARBA" id="ARBA00023015"/>
    </source>
</evidence>
<dbReference type="Pfam" id="PF00356">
    <property type="entry name" value="LacI"/>
    <property type="match status" value="1"/>
</dbReference>
<dbReference type="PROSITE" id="PS50932">
    <property type="entry name" value="HTH_LACI_2"/>
    <property type="match status" value="1"/>
</dbReference>
<reference evidence="5 6" key="1">
    <citation type="submission" date="2018-09" db="EMBL/GenBank/DDBJ databases">
        <title>Genome comparison of Alicycliphilus sp. BQ1, a polyurethanolytic bacterium, with its closest phylogenetic relatives Alicycliphilus denitrificans BC and K601, unable to attack polyurethane.</title>
        <authorList>
            <person name="Loza-Tavera H."/>
            <person name="Lozano L."/>
            <person name="Cevallos M."/>
            <person name="Maya-Lucas O."/>
            <person name="Garcia-Mena J."/>
            <person name="Hernandez J."/>
        </authorList>
    </citation>
    <scope>NUCLEOTIDE SEQUENCE [LARGE SCALE GENOMIC DNA]</scope>
    <source>
        <strain evidence="5 6">BQ1</strain>
    </source>
</reference>
<dbReference type="EMBL" id="NKDB02000001">
    <property type="protein sequence ID" value="RKJ99094.1"/>
    <property type="molecule type" value="Genomic_DNA"/>
</dbReference>
<dbReference type="PANTHER" id="PTHR30146:SF33">
    <property type="entry name" value="TRANSCRIPTIONAL REGULATOR"/>
    <property type="match status" value="1"/>
</dbReference>
<dbReference type="PROSITE" id="PS00356">
    <property type="entry name" value="HTH_LACI_1"/>
    <property type="match status" value="1"/>
</dbReference>
<evidence type="ECO:0000256" key="3">
    <source>
        <dbReference type="ARBA" id="ARBA00023163"/>
    </source>
</evidence>
<dbReference type="AlphaFoldDB" id="A0A3R7EGE8"/>
<dbReference type="SUPFAM" id="SSF47413">
    <property type="entry name" value="lambda repressor-like DNA-binding domains"/>
    <property type="match status" value="1"/>
</dbReference>
<proteinExistence type="predicted"/>
<evidence type="ECO:0000259" key="4">
    <source>
        <dbReference type="PROSITE" id="PS50932"/>
    </source>
</evidence>
<accession>A0A3R7EGE8</accession>
<dbReference type="Proteomes" id="UP000216225">
    <property type="component" value="Unassembled WGS sequence"/>
</dbReference>
<protein>
    <submittedName>
        <fullName evidence="5">LacI family DNA-binding transcriptional regulator</fullName>
    </submittedName>
</protein>
<keyword evidence="1" id="KW-0805">Transcription regulation</keyword>
<dbReference type="SUPFAM" id="SSF53822">
    <property type="entry name" value="Periplasmic binding protein-like I"/>
    <property type="match status" value="1"/>
</dbReference>
<dbReference type="InterPro" id="IPR010982">
    <property type="entry name" value="Lambda_DNA-bd_dom_sf"/>
</dbReference>
<gene>
    <name evidence="5" type="ORF">CE154_004960</name>
</gene>
<dbReference type="InterPro" id="IPR000843">
    <property type="entry name" value="HTH_LacI"/>
</dbReference>
<dbReference type="GO" id="GO:0003700">
    <property type="term" value="F:DNA-binding transcription factor activity"/>
    <property type="evidence" value="ECO:0007669"/>
    <property type="project" value="TreeGrafter"/>
</dbReference>
<evidence type="ECO:0000313" key="6">
    <source>
        <dbReference type="Proteomes" id="UP000216225"/>
    </source>
</evidence>
<dbReference type="Gene3D" id="1.10.260.40">
    <property type="entry name" value="lambda repressor-like DNA-binding domains"/>
    <property type="match status" value="1"/>
</dbReference>
<dbReference type="InterPro" id="IPR028082">
    <property type="entry name" value="Peripla_BP_I"/>
</dbReference>
<sequence>MRRPRDGNAFISPKIGWDCGYDSGTEMATSTRVISAGPSGVRMEDVAREAGVSLVTVSRAINLPTKVAPRTLAEVRAAIERLGYVPNLTAGSLASNRSQIVAAVVPTISNLVFSETIDSLARTLADGGYQLLLGQSLYRPREELALVNAFLGRRVDGLFLTGCSQDAALIARLRRSNIPVVQTWDLPSGPEDGTLVDMAVGFSNAAAGRLAARHLLSRGRRALGFIGAEEQRSRQRLEGFREEAAAAGVPDVAAELIRPPVRVDQAAARLAQLLARRPDLDAVFCNNDLLAAGVLFECQRRGLAVPGQLAVIGFGDMSIAEAAFPKLTTVRVHRGEMGERAGQLLLARLANKDPGETRIDIGFELVERAST</sequence>
<dbReference type="CDD" id="cd01392">
    <property type="entry name" value="HTH_LacI"/>
    <property type="match status" value="1"/>
</dbReference>
<feature type="domain" description="HTH lacI-type" evidence="4">
    <location>
        <begin position="41"/>
        <end position="95"/>
    </location>
</feature>
<dbReference type="SMART" id="SM00354">
    <property type="entry name" value="HTH_LACI"/>
    <property type="match status" value="1"/>
</dbReference>
<keyword evidence="3" id="KW-0804">Transcription</keyword>
<evidence type="ECO:0000256" key="2">
    <source>
        <dbReference type="ARBA" id="ARBA00023125"/>
    </source>
</evidence>
<dbReference type="PANTHER" id="PTHR30146">
    <property type="entry name" value="LACI-RELATED TRANSCRIPTIONAL REPRESSOR"/>
    <property type="match status" value="1"/>
</dbReference>
<organism evidence="5 6">
    <name type="scientific">Alicycliphilus denitrificans</name>
    <dbReference type="NCBI Taxonomy" id="179636"/>
    <lineage>
        <taxon>Bacteria</taxon>
        <taxon>Pseudomonadati</taxon>
        <taxon>Pseudomonadota</taxon>
        <taxon>Betaproteobacteria</taxon>
        <taxon>Burkholderiales</taxon>
        <taxon>Comamonadaceae</taxon>
        <taxon>Alicycliphilus</taxon>
    </lineage>
</organism>